<dbReference type="EMBL" id="RCUW01000018">
    <property type="protein sequence ID" value="RLP67670.1"/>
    <property type="molecule type" value="Genomic_DNA"/>
</dbReference>
<feature type="domain" description="Insertion element IS402-like" evidence="2">
    <location>
        <begin position="1"/>
        <end position="58"/>
    </location>
</feature>
<dbReference type="PANTHER" id="PTHR46637">
    <property type="entry name" value="TIS1421-TRANSPOSASE PROTEIN A"/>
    <property type="match status" value="1"/>
</dbReference>
<gene>
    <name evidence="3" type="ORF">D9V30_13370</name>
</gene>
<comment type="caution">
    <text evidence="3">The sequence shown here is derived from an EMBL/GenBank/DDBJ whole genome shotgun (WGS) entry which is preliminary data.</text>
</comment>
<organism evidence="3 4">
    <name type="scientific">Mycetocola reblochoni</name>
    <dbReference type="NCBI Taxonomy" id="331618"/>
    <lineage>
        <taxon>Bacteria</taxon>
        <taxon>Bacillati</taxon>
        <taxon>Actinomycetota</taxon>
        <taxon>Actinomycetes</taxon>
        <taxon>Micrococcales</taxon>
        <taxon>Microbacteriaceae</taxon>
        <taxon>Mycetocola</taxon>
    </lineage>
</organism>
<dbReference type="InterPro" id="IPR052909">
    <property type="entry name" value="Transposase_6_like"/>
</dbReference>
<evidence type="ECO:0000313" key="4">
    <source>
        <dbReference type="Proteomes" id="UP000275395"/>
    </source>
</evidence>
<accession>A0A3L6ZI65</accession>
<feature type="compositionally biased region" description="Polar residues" evidence="1">
    <location>
        <begin position="106"/>
        <end position="117"/>
    </location>
</feature>
<feature type="region of interest" description="Disordered" evidence="1">
    <location>
        <begin position="56"/>
        <end position="77"/>
    </location>
</feature>
<protein>
    <submittedName>
        <fullName evidence="3">Transposase</fullName>
    </submittedName>
</protein>
<evidence type="ECO:0000256" key="1">
    <source>
        <dbReference type="SAM" id="MobiDB-lite"/>
    </source>
</evidence>
<sequence>MEPLMPIVSGRSRPWTDHRLAVEGMAWKYRTGAPWRDVPERFGKWNSIYKRFNRWAEDRPSPRPRRENTTNERDSSVDIASWMSDHMDASISPGLCHSQGCGRESGWTSNTVSPALG</sequence>
<dbReference type="AlphaFoldDB" id="A0A3L6ZI65"/>
<name>A0A3L6ZI65_9MICO</name>
<evidence type="ECO:0000259" key="2">
    <source>
        <dbReference type="Pfam" id="PF13340"/>
    </source>
</evidence>
<dbReference type="InterPro" id="IPR025161">
    <property type="entry name" value="IS402-like_dom"/>
</dbReference>
<feature type="region of interest" description="Disordered" evidence="1">
    <location>
        <begin position="93"/>
        <end position="117"/>
    </location>
</feature>
<proteinExistence type="predicted"/>
<feature type="compositionally biased region" description="Basic and acidic residues" evidence="1">
    <location>
        <begin position="56"/>
        <end position="76"/>
    </location>
</feature>
<dbReference type="Pfam" id="PF13340">
    <property type="entry name" value="DUF4096"/>
    <property type="match status" value="1"/>
</dbReference>
<reference evidence="3 4" key="1">
    <citation type="submission" date="2018-10" db="EMBL/GenBank/DDBJ databases">
        <authorList>
            <person name="Li J."/>
        </authorList>
    </citation>
    <scope>NUCLEOTIDE SEQUENCE [LARGE SCALE GENOMIC DNA]</scope>
    <source>
        <strain evidence="3 4">JCM 30549</strain>
    </source>
</reference>
<dbReference type="Proteomes" id="UP000275395">
    <property type="component" value="Unassembled WGS sequence"/>
</dbReference>
<dbReference type="PANTHER" id="PTHR46637:SF1">
    <property type="entry name" value="BLL5188 PROTEIN"/>
    <property type="match status" value="1"/>
</dbReference>
<evidence type="ECO:0000313" key="3">
    <source>
        <dbReference type="EMBL" id="RLP67670.1"/>
    </source>
</evidence>